<evidence type="ECO:0000313" key="2">
    <source>
        <dbReference type="EMBL" id="KAB1206234.1"/>
    </source>
</evidence>
<reference evidence="2" key="1">
    <citation type="submission" date="2018-07" db="EMBL/GenBank/DDBJ databases">
        <authorList>
            <person name="Gao Z.-S."/>
            <person name="Jia H.-M."/>
            <person name="Jia H.-J."/>
            <person name="Cai Q.-L."/>
            <person name="Wang Y."/>
            <person name="Zhao H.-B."/>
        </authorList>
    </citation>
    <scope>NUCLEOTIDE SEQUENCE</scope>
    <source>
        <tissue evidence="2">Leaves</tissue>
    </source>
</reference>
<dbReference type="EMBL" id="RXIC02000025">
    <property type="protein sequence ID" value="KAB1206244.1"/>
    <property type="molecule type" value="Genomic_DNA"/>
</dbReference>
<evidence type="ECO:0000256" key="1">
    <source>
        <dbReference type="SAM" id="MobiDB-lite"/>
    </source>
</evidence>
<dbReference type="AlphaFoldDB" id="A0A6A1V0L8"/>
<protein>
    <submittedName>
        <fullName evidence="2">Uncharacterized protein</fullName>
    </submittedName>
</protein>
<reference evidence="2" key="3">
    <citation type="submission" date="2019-09" db="EMBL/GenBank/DDBJ databases">
        <authorList>
            <person name="Gao Z."/>
        </authorList>
    </citation>
    <scope>NUCLEOTIDE SEQUENCE</scope>
    <source>
        <tissue evidence="2">Leaves</tissue>
    </source>
</reference>
<name>A0A6A1V0L8_9ROSI</name>
<keyword evidence="4" id="KW-1185">Reference proteome</keyword>
<gene>
    <name evidence="2" type="ORF">CJ030_MR7G014379</name>
    <name evidence="3" type="ORF">CJ030_MR7G014389</name>
</gene>
<evidence type="ECO:0000313" key="4">
    <source>
        <dbReference type="Proteomes" id="UP000516437"/>
    </source>
</evidence>
<feature type="region of interest" description="Disordered" evidence="1">
    <location>
        <begin position="1"/>
        <end position="34"/>
    </location>
</feature>
<proteinExistence type="predicted"/>
<evidence type="ECO:0000313" key="3">
    <source>
        <dbReference type="EMBL" id="KAB1206244.1"/>
    </source>
</evidence>
<accession>A0A6A1V0L8</accession>
<organism evidence="2 4">
    <name type="scientific">Morella rubra</name>
    <name type="common">Chinese bayberry</name>
    <dbReference type="NCBI Taxonomy" id="262757"/>
    <lineage>
        <taxon>Eukaryota</taxon>
        <taxon>Viridiplantae</taxon>
        <taxon>Streptophyta</taxon>
        <taxon>Embryophyta</taxon>
        <taxon>Tracheophyta</taxon>
        <taxon>Spermatophyta</taxon>
        <taxon>Magnoliopsida</taxon>
        <taxon>eudicotyledons</taxon>
        <taxon>Gunneridae</taxon>
        <taxon>Pentapetalae</taxon>
        <taxon>rosids</taxon>
        <taxon>fabids</taxon>
        <taxon>Fagales</taxon>
        <taxon>Myricaceae</taxon>
        <taxon>Morella</taxon>
    </lineage>
</organism>
<comment type="caution">
    <text evidence="2">The sequence shown here is derived from an EMBL/GenBank/DDBJ whole genome shotgun (WGS) entry which is preliminary data.</text>
</comment>
<feature type="compositionally biased region" description="Polar residues" evidence="1">
    <location>
        <begin position="1"/>
        <end position="26"/>
    </location>
</feature>
<dbReference type="Proteomes" id="UP000516437">
    <property type="component" value="Chromosome 7"/>
</dbReference>
<dbReference type="EMBL" id="RXIC02000025">
    <property type="protein sequence ID" value="KAB1206234.1"/>
    <property type="molecule type" value="Genomic_DNA"/>
</dbReference>
<sequence length="194" mass="22727">MSKRQCSSSISFVESSKQQDPQSQEDYTTREEQLEQQRSEILSQSIIVEREIAIADFEEIKLATDRSEKSITKARAQTEQPAWVDAMVIELKESIWIIVKPMHTLYKDFHTRLTILENNFSLTERGLREEVIAMWMELTSMKKHVSQLYQSLSIVPIQLRMLIKRVDIIEERLEHVCDAIEQDLNEPARCRDSN</sequence>
<reference evidence="2 4" key="2">
    <citation type="journal article" date="2019" name="Plant Biotechnol. J.">
        <title>The red bayberry genome and genetic basis of sex determination.</title>
        <authorList>
            <person name="Jia H.M."/>
            <person name="Jia H.J."/>
            <person name="Cai Q.L."/>
            <person name="Wang Y."/>
            <person name="Zhao H.B."/>
            <person name="Yang W.F."/>
            <person name="Wang G.Y."/>
            <person name="Li Y.H."/>
            <person name="Zhan D.L."/>
            <person name="Shen Y.T."/>
            <person name="Niu Q.F."/>
            <person name="Chang L."/>
            <person name="Qiu J."/>
            <person name="Zhao L."/>
            <person name="Xie H.B."/>
            <person name="Fu W.Y."/>
            <person name="Jin J."/>
            <person name="Li X.W."/>
            <person name="Jiao Y."/>
            <person name="Zhou C.C."/>
            <person name="Tu T."/>
            <person name="Chai C.Y."/>
            <person name="Gao J.L."/>
            <person name="Fan L.J."/>
            <person name="van de Weg E."/>
            <person name="Wang J.Y."/>
            <person name="Gao Z.S."/>
        </authorList>
    </citation>
    <scope>NUCLEOTIDE SEQUENCE [LARGE SCALE GENOMIC DNA]</scope>
    <source>
        <tissue evidence="2">Leaves</tissue>
    </source>
</reference>